<organism evidence="2">
    <name type="scientific">Pyrenophora teres f. teres (strain 0-1)</name>
    <name type="common">Barley net blotch fungus</name>
    <name type="synonym">Drechslera teres f. teres</name>
    <dbReference type="NCBI Taxonomy" id="861557"/>
    <lineage>
        <taxon>Eukaryota</taxon>
        <taxon>Fungi</taxon>
        <taxon>Dikarya</taxon>
        <taxon>Ascomycota</taxon>
        <taxon>Pezizomycotina</taxon>
        <taxon>Dothideomycetes</taxon>
        <taxon>Pleosporomycetidae</taxon>
        <taxon>Pleosporales</taxon>
        <taxon>Pleosporineae</taxon>
        <taxon>Pleosporaceae</taxon>
        <taxon>Pyrenophora</taxon>
    </lineage>
</organism>
<evidence type="ECO:0000313" key="1">
    <source>
        <dbReference type="EMBL" id="EFQ92831.1"/>
    </source>
</evidence>
<protein>
    <submittedName>
        <fullName evidence="1">Uncharacterized protein</fullName>
    </submittedName>
</protein>
<dbReference type="EMBL" id="GL534163">
    <property type="protein sequence ID" value="EFQ92831.1"/>
    <property type="molecule type" value="Genomic_DNA"/>
</dbReference>
<dbReference type="Proteomes" id="UP000001067">
    <property type="component" value="Unassembled WGS sequence"/>
</dbReference>
<dbReference type="HOGENOM" id="CLU_048594_0_0_1"/>
<dbReference type="AlphaFoldDB" id="E3RN66"/>
<accession>E3RN66</accession>
<gene>
    <name evidence="1" type="ORF">PTT_09996</name>
</gene>
<proteinExistence type="predicted"/>
<keyword evidence="2" id="KW-1185">Reference proteome</keyword>
<sequence>MAEKLEILQLDMCDSKEAAIFFDLICSTYSAGLAHGHQPFPHLQRLEMTPSFQDAFDPLVSTPTEVAVTTAGTGILFSVPGLQTSDATSFRSIYLRGSFNGARQITELLKTGASPNLEEICIQDDYLSSNDDYSNLFNLVFQNTPKIKTLVMTFHSKEHDLNLATIIPPNAHQLETVTYFGIRQWMLPDVGQDLDLQQLKRSVPPNVKELEIQGLTVDAIKHVVDNYRDSKIIPMNIPDQLNTLYLSFDVNAEEFDSPTETLAGIRPALGTLSRQLRQSKCSLLVYVRNMDLSLSEEKFDFMAKL</sequence>
<name>E3RN66_PYRTT</name>
<dbReference type="KEGG" id="pte:PTT_09996"/>
<reference evidence="1 2" key="1">
    <citation type="journal article" date="2010" name="Genome Biol.">
        <title>A first genome assembly of the barley fungal pathogen Pyrenophora teres f. teres.</title>
        <authorList>
            <person name="Ellwood S.R."/>
            <person name="Liu Z."/>
            <person name="Syme R.A."/>
            <person name="Lai Z."/>
            <person name="Hane J.K."/>
            <person name="Keiper F."/>
            <person name="Moffat C.S."/>
            <person name="Oliver R.P."/>
            <person name="Friesen T.L."/>
        </authorList>
    </citation>
    <scope>NUCLEOTIDE SEQUENCE [LARGE SCALE GENOMIC DNA]</scope>
    <source>
        <strain evidence="1 2">0-1</strain>
    </source>
</reference>
<evidence type="ECO:0000313" key="2">
    <source>
        <dbReference type="Proteomes" id="UP000001067"/>
    </source>
</evidence>
<dbReference type="OrthoDB" id="10350007at2759"/>